<keyword evidence="1" id="KW-0812">Transmembrane</keyword>
<keyword evidence="1" id="KW-0472">Membrane</keyword>
<evidence type="ECO:0000256" key="1">
    <source>
        <dbReference type="SAM" id="Phobius"/>
    </source>
</evidence>
<protein>
    <recommendedName>
        <fullName evidence="3">Type II secretion system protein M</fullName>
    </recommendedName>
</protein>
<dbReference type="AlphaFoldDB" id="A0AAU8H5Q0"/>
<name>A0AAU8H5Q0_9BACT</name>
<dbReference type="RefSeq" id="WP_353686453.1">
    <property type="nucleotide sequence ID" value="NZ_CP144374.1"/>
</dbReference>
<feature type="transmembrane region" description="Helical" evidence="1">
    <location>
        <begin position="15"/>
        <end position="35"/>
    </location>
</feature>
<dbReference type="KEGG" id="tob:V4D31_01345"/>
<dbReference type="EMBL" id="CP144374">
    <property type="protein sequence ID" value="XCH48813.1"/>
    <property type="molecule type" value="Genomic_DNA"/>
</dbReference>
<proteinExistence type="predicted"/>
<reference evidence="2" key="1">
    <citation type="submission" date="2024-01" db="EMBL/GenBank/DDBJ databases">
        <title>The first autotrophic representatives of the genus Thermodesulfovibrio.</title>
        <authorList>
            <person name="Maltseva A.I."/>
            <person name="Elcheninov A.G."/>
            <person name="Kublanov I.V."/>
            <person name="Lebedinsky A.V."/>
            <person name="Frolov E.N."/>
        </authorList>
    </citation>
    <scope>NUCLEOTIDE SEQUENCE</scope>
    <source>
        <strain evidence="2">3462-1</strain>
    </source>
</reference>
<evidence type="ECO:0000313" key="2">
    <source>
        <dbReference type="EMBL" id="XCH48813.1"/>
    </source>
</evidence>
<sequence length="172" mass="20145">MSIQEFYNKKIGRKLLFVTIVYAIVMVLLYVFIYLNKTEQALKEDYALITKLDNKITQGIRFKRILENITVPERKDSEILAAQFLDNLKSRFPEINIEISNIQKEQKQLSYDITLKAETLWNRVVDILSFLEETEYPLIFIKSVALSSKGNTTGIDIKAHLKLFYQESEKRT</sequence>
<gene>
    <name evidence="2" type="ORF">V4D31_01345</name>
</gene>
<keyword evidence="1" id="KW-1133">Transmembrane helix</keyword>
<accession>A0AAU8H5Q0</accession>
<evidence type="ECO:0008006" key="3">
    <source>
        <dbReference type="Google" id="ProtNLM"/>
    </source>
</evidence>
<organism evidence="2">
    <name type="scientific">Thermodesulfovibrio obliviosus</name>
    <dbReference type="NCBI Taxonomy" id="3118332"/>
    <lineage>
        <taxon>Bacteria</taxon>
        <taxon>Pseudomonadati</taxon>
        <taxon>Nitrospirota</taxon>
        <taxon>Thermodesulfovibrionia</taxon>
        <taxon>Thermodesulfovibrionales</taxon>
        <taxon>Thermodesulfovibrionaceae</taxon>
        <taxon>Thermodesulfovibrio</taxon>
    </lineage>
</organism>